<organism evidence="1 2">
    <name type="scientific">Armillaria solidipes</name>
    <dbReference type="NCBI Taxonomy" id="1076256"/>
    <lineage>
        <taxon>Eukaryota</taxon>
        <taxon>Fungi</taxon>
        <taxon>Dikarya</taxon>
        <taxon>Basidiomycota</taxon>
        <taxon>Agaricomycotina</taxon>
        <taxon>Agaricomycetes</taxon>
        <taxon>Agaricomycetidae</taxon>
        <taxon>Agaricales</taxon>
        <taxon>Marasmiineae</taxon>
        <taxon>Physalacriaceae</taxon>
        <taxon>Armillaria</taxon>
    </lineage>
</organism>
<accession>A0A2H3BI36</accession>
<proteinExistence type="predicted"/>
<name>A0A2H3BI36_9AGAR</name>
<dbReference type="AlphaFoldDB" id="A0A2H3BI36"/>
<dbReference type="EMBL" id="KZ293426">
    <property type="protein sequence ID" value="PBK70551.1"/>
    <property type="molecule type" value="Genomic_DNA"/>
</dbReference>
<keyword evidence="2" id="KW-1185">Reference proteome</keyword>
<evidence type="ECO:0000313" key="1">
    <source>
        <dbReference type="EMBL" id="PBK70551.1"/>
    </source>
</evidence>
<protein>
    <submittedName>
        <fullName evidence="1">Uncharacterized protein</fullName>
    </submittedName>
</protein>
<reference evidence="2" key="1">
    <citation type="journal article" date="2017" name="Nat. Ecol. Evol.">
        <title>Genome expansion and lineage-specific genetic innovations in the forest pathogenic fungi Armillaria.</title>
        <authorList>
            <person name="Sipos G."/>
            <person name="Prasanna A.N."/>
            <person name="Walter M.C."/>
            <person name="O'Connor E."/>
            <person name="Balint B."/>
            <person name="Krizsan K."/>
            <person name="Kiss B."/>
            <person name="Hess J."/>
            <person name="Varga T."/>
            <person name="Slot J."/>
            <person name="Riley R."/>
            <person name="Boka B."/>
            <person name="Rigling D."/>
            <person name="Barry K."/>
            <person name="Lee J."/>
            <person name="Mihaltcheva S."/>
            <person name="LaButti K."/>
            <person name="Lipzen A."/>
            <person name="Waldron R."/>
            <person name="Moloney N.M."/>
            <person name="Sperisen C."/>
            <person name="Kredics L."/>
            <person name="Vagvoelgyi C."/>
            <person name="Patrignani A."/>
            <person name="Fitzpatrick D."/>
            <person name="Nagy I."/>
            <person name="Doyle S."/>
            <person name="Anderson J.B."/>
            <person name="Grigoriev I.V."/>
            <person name="Gueldener U."/>
            <person name="Muensterkoetter M."/>
            <person name="Nagy L.G."/>
        </authorList>
    </citation>
    <scope>NUCLEOTIDE SEQUENCE [LARGE SCALE GENOMIC DNA]</scope>
    <source>
        <strain evidence="2">28-4</strain>
    </source>
</reference>
<gene>
    <name evidence="1" type="ORF">ARMSODRAFT_116494</name>
</gene>
<evidence type="ECO:0000313" key="2">
    <source>
        <dbReference type="Proteomes" id="UP000218334"/>
    </source>
</evidence>
<dbReference type="Proteomes" id="UP000218334">
    <property type="component" value="Unassembled WGS sequence"/>
</dbReference>
<sequence>MTSFRPLYRCPYPYWTSSGACHNILLLRTCMLGSSLERESALVRGRNTNVLLLRVSRERDPYHWHSEERGFTRITALLDNELRSKSQMFVP</sequence>
<dbReference type="PROSITE" id="PS51257">
    <property type="entry name" value="PROKAR_LIPOPROTEIN"/>
    <property type="match status" value="1"/>
</dbReference>